<evidence type="ECO:0000313" key="6">
    <source>
        <dbReference type="Proteomes" id="UP000821866"/>
    </source>
</evidence>
<dbReference type="OMA" id="TFTMSPY"/>
<keyword evidence="2" id="KW-0808">Transferase</keyword>
<dbReference type="Pfam" id="PF00685">
    <property type="entry name" value="Sulfotransfer_1"/>
    <property type="match status" value="2"/>
</dbReference>
<dbReference type="SUPFAM" id="SSF52540">
    <property type="entry name" value="P-loop containing nucleoside triphosphate hydrolases"/>
    <property type="match status" value="1"/>
</dbReference>
<comment type="caution">
    <text evidence="5">The sequence shown here is derived from an EMBL/GenBank/DDBJ whole genome shotgun (WGS) entry which is preliminary data.</text>
</comment>
<sequence length="350" mass="40616">MAKDSGEGEPVARTLVLDLIEGVLVPPRSFRRDVLRGALMYEARPDDIFLATYPKTGATWTQYTLWFLLNLDNDKQSLIPTFSDIITKHSPFLELVGRKVVEATPPPRVIKHHLTFTMSPYHPKAKYVTIVRNPFDCVVSFYHHCMGDRVNLGMREDTTFDEFFEDFMDGHVLFGHYFEHVLSWYAHRNDPNVFFFYYERFKSDPKKTVLALAKFIDESIWQKLRTNKALLSGLLERISFVNLKSGVKIEGDVHHALTNHDDHDGKGDETTDEKKGTGKASDGNDPAKCTETPEKEEMVALANFFRKGQVGDWKSYLKPEQEKRLREVYEKRMRGTEMWDVWKDYLGYND</sequence>
<name>A0A9J6E2D0_RHIMP</name>
<reference evidence="5" key="1">
    <citation type="journal article" date="2020" name="Cell">
        <title>Large-Scale Comparative Analyses of Tick Genomes Elucidate Their Genetic Diversity and Vector Capacities.</title>
        <authorList>
            <consortium name="Tick Genome and Microbiome Consortium (TIGMIC)"/>
            <person name="Jia N."/>
            <person name="Wang J."/>
            <person name="Shi W."/>
            <person name="Du L."/>
            <person name="Sun Y."/>
            <person name="Zhan W."/>
            <person name="Jiang J.F."/>
            <person name="Wang Q."/>
            <person name="Zhang B."/>
            <person name="Ji P."/>
            <person name="Bell-Sakyi L."/>
            <person name="Cui X.M."/>
            <person name="Yuan T.T."/>
            <person name="Jiang B.G."/>
            <person name="Yang W.F."/>
            <person name="Lam T.T."/>
            <person name="Chang Q.C."/>
            <person name="Ding S.J."/>
            <person name="Wang X.J."/>
            <person name="Zhu J.G."/>
            <person name="Ruan X.D."/>
            <person name="Zhao L."/>
            <person name="Wei J.T."/>
            <person name="Ye R.Z."/>
            <person name="Que T.C."/>
            <person name="Du C.H."/>
            <person name="Zhou Y.H."/>
            <person name="Cheng J.X."/>
            <person name="Dai P.F."/>
            <person name="Guo W.B."/>
            <person name="Han X.H."/>
            <person name="Huang E.J."/>
            <person name="Li L.F."/>
            <person name="Wei W."/>
            <person name="Gao Y.C."/>
            <person name="Liu J.Z."/>
            <person name="Shao H.Z."/>
            <person name="Wang X."/>
            <person name="Wang C.C."/>
            <person name="Yang T.C."/>
            <person name="Huo Q.B."/>
            <person name="Li W."/>
            <person name="Chen H.Y."/>
            <person name="Chen S.E."/>
            <person name="Zhou L.G."/>
            <person name="Ni X.B."/>
            <person name="Tian J.H."/>
            <person name="Sheng Y."/>
            <person name="Liu T."/>
            <person name="Pan Y.S."/>
            <person name="Xia L.Y."/>
            <person name="Li J."/>
            <person name="Zhao F."/>
            <person name="Cao W.C."/>
        </authorList>
    </citation>
    <scope>NUCLEOTIDE SEQUENCE</scope>
    <source>
        <strain evidence="5">Rmic-2018</strain>
    </source>
</reference>
<dbReference type="Gene3D" id="3.40.50.300">
    <property type="entry name" value="P-loop containing nucleotide triphosphate hydrolases"/>
    <property type="match status" value="1"/>
</dbReference>
<evidence type="ECO:0000256" key="2">
    <source>
        <dbReference type="ARBA" id="ARBA00022679"/>
    </source>
</evidence>
<keyword evidence="6" id="KW-1185">Reference proteome</keyword>
<proteinExistence type="inferred from homology"/>
<feature type="domain" description="Sulfotransferase" evidence="4">
    <location>
        <begin position="45"/>
        <end position="245"/>
    </location>
</feature>
<evidence type="ECO:0000256" key="1">
    <source>
        <dbReference type="ARBA" id="ARBA00005771"/>
    </source>
</evidence>
<evidence type="ECO:0000313" key="5">
    <source>
        <dbReference type="EMBL" id="KAH8028301.1"/>
    </source>
</evidence>
<protein>
    <recommendedName>
        <fullName evidence="4">Sulfotransferase domain-containing protein</fullName>
    </recommendedName>
</protein>
<reference evidence="5" key="2">
    <citation type="submission" date="2021-09" db="EMBL/GenBank/DDBJ databases">
        <authorList>
            <person name="Jia N."/>
            <person name="Wang J."/>
            <person name="Shi W."/>
            <person name="Du L."/>
            <person name="Sun Y."/>
            <person name="Zhan W."/>
            <person name="Jiang J."/>
            <person name="Wang Q."/>
            <person name="Zhang B."/>
            <person name="Ji P."/>
            <person name="Sakyi L.B."/>
            <person name="Cui X."/>
            <person name="Yuan T."/>
            <person name="Jiang B."/>
            <person name="Yang W."/>
            <person name="Lam T.T.-Y."/>
            <person name="Chang Q."/>
            <person name="Ding S."/>
            <person name="Wang X."/>
            <person name="Zhu J."/>
            <person name="Ruan X."/>
            <person name="Zhao L."/>
            <person name="Wei J."/>
            <person name="Que T."/>
            <person name="Du C."/>
            <person name="Cheng J."/>
            <person name="Dai P."/>
            <person name="Han X."/>
            <person name="Huang E."/>
            <person name="Gao Y."/>
            <person name="Liu J."/>
            <person name="Shao H."/>
            <person name="Ye R."/>
            <person name="Li L."/>
            <person name="Wei W."/>
            <person name="Wang X."/>
            <person name="Wang C."/>
            <person name="Huo Q."/>
            <person name="Li W."/>
            <person name="Guo W."/>
            <person name="Chen H."/>
            <person name="Chen S."/>
            <person name="Zhou L."/>
            <person name="Zhou L."/>
            <person name="Ni X."/>
            <person name="Tian J."/>
            <person name="Zhou Y."/>
            <person name="Sheng Y."/>
            <person name="Liu T."/>
            <person name="Pan Y."/>
            <person name="Xia L."/>
            <person name="Li J."/>
            <person name="Zhao F."/>
            <person name="Cao W."/>
        </authorList>
    </citation>
    <scope>NUCLEOTIDE SEQUENCE</scope>
    <source>
        <strain evidence="5">Rmic-2018</strain>
        <tissue evidence="5">Larvae</tissue>
    </source>
</reference>
<evidence type="ECO:0000259" key="4">
    <source>
        <dbReference type="Pfam" id="PF00685"/>
    </source>
</evidence>
<feature type="domain" description="Sulfotransferase" evidence="4">
    <location>
        <begin position="287"/>
        <end position="336"/>
    </location>
</feature>
<accession>A0A9J6E2D0</accession>
<evidence type="ECO:0000256" key="3">
    <source>
        <dbReference type="SAM" id="MobiDB-lite"/>
    </source>
</evidence>
<organism evidence="5 6">
    <name type="scientific">Rhipicephalus microplus</name>
    <name type="common">Cattle tick</name>
    <name type="synonym">Boophilus microplus</name>
    <dbReference type="NCBI Taxonomy" id="6941"/>
    <lineage>
        <taxon>Eukaryota</taxon>
        <taxon>Metazoa</taxon>
        <taxon>Ecdysozoa</taxon>
        <taxon>Arthropoda</taxon>
        <taxon>Chelicerata</taxon>
        <taxon>Arachnida</taxon>
        <taxon>Acari</taxon>
        <taxon>Parasitiformes</taxon>
        <taxon>Ixodida</taxon>
        <taxon>Ixodoidea</taxon>
        <taxon>Ixodidae</taxon>
        <taxon>Rhipicephalinae</taxon>
        <taxon>Rhipicephalus</taxon>
        <taxon>Boophilus</taxon>
    </lineage>
</organism>
<dbReference type="InterPro" id="IPR027417">
    <property type="entry name" value="P-loop_NTPase"/>
</dbReference>
<comment type="similarity">
    <text evidence="1">Belongs to the sulfotransferase 1 family.</text>
</comment>
<dbReference type="AlphaFoldDB" id="A0A9J6E2D0"/>
<dbReference type="InterPro" id="IPR000863">
    <property type="entry name" value="Sulfotransferase_dom"/>
</dbReference>
<dbReference type="VEuPathDB" id="VectorBase:LOC119167889"/>
<dbReference type="OrthoDB" id="6479195at2759"/>
<dbReference type="PANTHER" id="PTHR11783">
    <property type="entry name" value="SULFOTRANSFERASE SULT"/>
    <property type="match status" value="1"/>
</dbReference>
<feature type="region of interest" description="Disordered" evidence="3">
    <location>
        <begin position="257"/>
        <end position="292"/>
    </location>
</feature>
<feature type="compositionally biased region" description="Basic and acidic residues" evidence="3">
    <location>
        <begin position="257"/>
        <end position="276"/>
    </location>
</feature>
<gene>
    <name evidence="5" type="ORF">HPB51_014957</name>
</gene>
<dbReference type="EMBL" id="JABSTU010000006">
    <property type="protein sequence ID" value="KAH8028301.1"/>
    <property type="molecule type" value="Genomic_DNA"/>
</dbReference>
<dbReference type="GO" id="GO:0008146">
    <property type="term" value="F:sulfotransferase activity"/>
    <property type="evidence" value="ECO:0007669"/>
    <property type="project" value="InterPro"/>
</dbReference>
<dbReference type="Proteomes" id="UP000821866">
    <property type="component" value="Chromosome 4"/>
</dbReference>